<dbReference type="EMBL" id="CP144698">
    <property type="protein sequence ID" value="WVZ16202.1"/>
    <property type="molecule type" value="Genomic_DNA"/>
</dbReference>
<gene>
    <name evidence="1" type="ORF">V8G54_009184</name>
</gene>
<protein>
    <submittedName>
        <fullName evidence="1">Uncharacterized protein</fullName>
    </submittedName>
</protein>
<sequence length="126" mass="14677">MISYKKFCRVNVNPLWTNITISQSVIKIRRNKVYHTIGIKLVKQIRTWSRIRSITTLMKMEVSHDKPVSRISCLDITKIFPKIPPSQAAFRSINTSQEIKLLQNLDNSFIISCLMYLHHSEHPSPN</sequence>
<organism evidence="1 2">
    <name type="scientific">Vigna mungo</name>
    <name type="common">Black gram</name>
    <name type="synonym">Phaseolus mungo</name>
    <dbReference type="NCBI Taxonomy" id="3915"/>
    <lineage>
        <taxon>Eukaryota</taxon>
        <taxon>Viridiplantae</taxon>
        <taxon>Streptophyta</taxon>
        <taxon>Embryophyta</taxon>
        <taxon>Tracheophyta</taxon>
        <taxon>Spermatophyta</taxon>
        <taxon>Magnoliopsida</taxon>
        <taxon>eudicotyledons</taxon>
        <taxon>Gunneridae</taxon>
        <taxon>Pentapetalae</taxon>
        <taxon>rosids</taxon>
        <taxon>fabids</taxon>
        <taxon>Fabales</taxon>
        <taxon>Fabaceae</taxon>
        <taxon>Papilionoideae</taxon>
        <taxon>50 kb inversion clade</taxon>
        <taxon>NPAAA clade</taxon>
        <taxon>indigoferoid/millettioid clade</taxon>
        <taxon>Phaseoleae</taxon>
        <taxon>Vigna</taxon>
    </lineage>
</organism>
<proteinExistence type="predicted"/>
<evidence type="ECO:0000313" key="2">
    <source>
        <dbReference type="Proteomes" id="UP001374535"/>
    </source>
</evidence>
<reference evidence="1 2" key="1">
    <citation type="journal article" date="2023" name="Life. Sci Alliance">
        <title>Evolutionary insights into 3D genome organization and epigenetic landscape of Vigna mungo.</title>
        <authorList>
            <person name="Junaid A."/>
            <person name="Singh B."/>
            <person name="Bhatia S."/>
        </authorList>
    </citation>
    <scope>NUCLEOTIDE SEQUENCE [LARGE SCALE GENOMIC DNA]</scope>
    <source>
        <strain evidence="1">Urdbean</strain>
    </source>
</reference>
<keyword evidence="2" id="KW-1185">Reference proteome</keyword>
<dbReference type="Proteomes" id="UP001374535">
    <property type="component" value="Chromosome 3"/>
</dbReference>
<accession>A0AAQ3S3J7</accession>
<name>A0AAQ3S3J7_VIGMU</name>
<evidence type="ECO:0000313" key="1">
    <source>
        <dbReference type="EMBL" id="WVZ16202.1"/>
    </source>
</evidence>
<dbReference type="AlphaFoldDB" id="A0AAQ3S3J7"/>